<keyword evidence="3" id="KW-1185">Reference proteome</keyword>
<dbReference type="AlphaFoldDB" id="A0A8X7R3H9"/>
<feature type="compositionally biased region" description="Polar residues" evidence="1">
    <location>
        <begin position="46"/>
        <end position="75"/>
    </location>
</feature>
<comment type="caution">
    <text evidence="2">The sequence shown here is derived from an EMBL/GenBank/DDBJ whole genome shotgun (WGS) entry which is preliminary data.</text>
</comment>
<proteinExistence type="predicted"/>
<sequence length="95" mass="10507">MIVGVLIQDVRTENRTMRSRFLFQLGSIAVSFYMEQKGIEVLGTDSEGSNSSVSWRNIGDCNNSPSSTQSVSYPIKTQNGRGKIKVRKDYAAAEV</sequence>
<evidence type="ECO:0000313" key="2">
    <source>
        <dbReference type="EMBL" id="KAG2281315.1"/>
    </source>
</evidence>
<reference evidence="2 3" key="1">
    <citation type="submission" date="2020-02" db="EMBL/GenBank/DDBJ databases">
        <authorList>
            <person name="Ma Q."/>
            <person name="Huang Y."/>
            <person name="Song X."/>
            <person name="Pei D."/>
        </authorList>
    </citation>
    <scope>NUCLEOTIDE SEQUENCE [LARGE SCALE GENOMIC DNA]</scope>
    <source>
        <strain evidence="2">Sxm20200214</strain>
        <tissue evidence="2">Leaf</tissue>
    </source>
</reference>
<accession>A0A8X7R3H9</accession>
<protein>
    <submittedName>
        <fullName evidence="2">Uncharacterized protein</fullName>
    </submittedName>
</protein>
<dbReference type="Proteomes" id="UP000886595">
    <property type="component" value="Unassembled WGS sequence"/>
</dbReference>
<evidence type="ECO:0000313" key="3">
    <source>
        <dbReference type="Proteomes" id="UP000886595"/>
    </source>
</evidence>
<gene>
    <name evidence="2" type="ORF">Bca52824_052535</name>
</gene>
<name>A0A8X7R3H9_BRACI</name>
<dbReference type="EMBL" id="JAAMPC010000011">
    <property type="protein sequence ID" value="KAG2281315.1"/>
    <property type="molecule type" value="Genomic_DNA"/>
</dbReference>
<evidence type="ECO:0000256" key="1">
    <source>
        <dbReference type="SAM" id="MobiDB-lite"/>
    </source>
</evidence>
<organism evidence="2 3">
    <name type="scientific">Brassica carinata</name>
    <name type="common">Ethiopian mustard</name>
    <name type="synonym">Abyssinian cabbage</name>
    <dbReference type="NCBI Taxonomy" id="52824"/>
    <lineage>
        <taxon>Eukaryota</taxon>
        <taxon>Viridiplantae</taxon>
        <taxon>Streptophyta</taxon>
        <taxon>Embryophyta</taxon>
        <taxon>Tracheophyta</taxon>
        <taxon>Spermatophyta</taxon>
        <taxon>Magnoliopsida</taxon>
        <taxon>eudicotyledons</taxon>
        <taxon>Gunneridae</taxon>
        <taxon>Pentapetalae</taxon>
        <taxon>rosids</taxon>
        <taxon>malvids</taxon>
        <taxon>Brassicales</taxon>
        <taxon>Brassicaceae</taxon>
        <taxon>Brassiceae</taxon>
        <taxon>Brassica</taxon>
    </lineage>
</organism>
<feature type="region of interest" description="Disordered" evidence="1">
    <location>
        <begin position="45"/>
        <end position="75"/>
    </location>
</feature>